<reference evidence="1 2" key="1">
    <citation type="submission" date="2018-06" db="EMBL/GenBank/DDBJ databases">
        <authorList>
            <consortium name="Pathogen Informatics"/>
            <person name="Doyle S."/>
        </authorList>
    </citation>
    <scope>NUCLEOTIDE SEQUENCE [LARGE SCALE GENOMIC DNA]</scope>
    <source>
        <strain evidence="1 2">NCTC10343</strain>
    </source>
</reference>
<dbReference type="EMBL" id="UGSC01000001">
    <property type="protein sequence ID" value="SUA69545.1"/>
    <property type="molecule type" value="Genomic_DNA"/>
</dbReference>
<dbReference type="PROSITE" id="PS50933">
    <property type="entry name" value="CHRD"/>
    <property type="match status" value="1"/>
</dbReference>
<dbReference type="InterPro" id="IPR010895">
    <property type="entry name" value="CHRD"/>
</dbReference>
<protein>
    <submittedName>
        <fullName evidence="1">Chordin</fullName>
    </submittedName>
</protein>
<organism evidence="1 2">
    <name type="scientific">Paenibacillus polymyxa</name>
    <name type="common">Bacillus polymyxa</name>
    <dbReference type="NCBI Taxonomy" id="1406"/>
    <lineage>
        <taxon>Bacteria</taxon>
        <taxon>Bacillati</taxon>
        <taxon>Bacillota</taxon>
        <taxon>Bacilli</taxon>
        <taxon>Bacillales</taxon>
        <taxon>Paenibacillaceae</taxon>
        <taxon>Paenibacillus</taxon>
    </lineage>
</organism>
<gene>
    <name evidence="1" type="primary">M1_2457</name>
    <name evidence="1" type="ORF">NCTC10343_02406</name>
</gene>
<name>A0A0F0G1B0_PAEPO</name>
<evidence type="ECO:0000313" key="1">
    <source>
        <dbReference type="EMBL" id="SUA69545.1"/>
    </source>
</evidence>
<dbReference type="AlphaFoldDB" id="A0A0F0G1B0"/>
<dbReference type="Pfam" id="PF07452">
    <property type="entry name" value="CHRD"/>
    <property type="match status" value="1"/>
</dbReference>
<proteinExistence type="predicted"/>
<dbReference type="Proteomes" id="UP000254400">
    <property type="component" value="Unassembled WGS sequence"/>
</dbReference>
<accession>A0A0F0G1B0</accession>
<evidence type="ECO:0000313" key="2">
    <source>
        <dbReference type="Proteomes" id="UP000254400"/>
    </source>
</evidence>
<dbReference type="RefSeq" id="WP_016818467.1">
    <property type="nucleotide sequence ID" value="NZ_CP009909.1"/>
</dbReference>
<sequence length="141" mass="15592">MSNKFRATLRGANEVPPVRTNATGTAEFRYRPASQQLSFELTVRNISRVTEAHIHLGRRGENGPVVATLFGPSKFGITVRRGVVTGVLRAIDLTGPLRGRTINDLVCQIREGNAYVNVHTIRHPNGAIRGQIRRAPIKRCK</sequence>
<dbReference type="GeneID" id="93345806"/>
<dbReference type="SMART" id="SM00754">
    <property type="entry name" value="CHRD"/>
    <property type="match status" value="1"/>
</dbReference>